<comment type="caution">
    <text evidence="4">The sequence shown here is derived from an EMBL/GenBank/DDBJ whole genome shotgun (WGS) entry which is preliminary data.</text>
</comment>
<dbReference type="Pfam" id="PF19077">
    <property type="entry name" value="Big_13"/>
    <property type="match status" value="1"/>
</dbReference>
<dbReference type="PROSITE" id="PS00330">
    <property type="entry name" value="HEMOLYSIN_CALCIUM"/>
    <property type="match status" value="1"/>
</dbReference>
<dbReference type="InterPro" id="IPR011049">
    <property type="entry name" value="Serralysin-like_metalloprot_C"/>
</dbReference>
<accession>A0A7W6FVY7</accession>
<protein>
    <recommendedName>
        <fullName evidence="3">Bacterial Ig-like domain-containing protein</fullName>
    </recommendedName>
</protein>
<keyword evidence="1" id="KW-0732">Signal</keyword>
<sequence length="1080" mass="104766">MTKVTVSSQNGTHSADFGTNDYVFDDIRAIAAADTAPPSVSSIAYTGPAAANASVITYRVVFDEAVRNLTAADFSLVAAGTANGTISGLAPVGGSGGTTYDVTVTAVVGTGTLRVDLNALTDVTDTTGNGDGTNGHVSAYTAGGTHAVDRDTPAQPAASVALDTGSSGADGITNVGIVNVGGLETNATWQYSVNGGATFVPGSGSTFTLASGSYAAGDVQVRQTDQAGNVGPSVSLSAVTVDATAPGAPTALALAAGSDSGASATDGVTAVRTPTVGGHAEAGAIVRLLDLDRGTTLGTTTADGNGDWSLATSSLGDGTYRLVATAQDSAGNTSTSAVPTSVTVDATGPSVASVAVPANGTYGAGQRLEFTVDFDEAVFVDTVTGAPRLGMVLNSGGAVSADYVSGSGSGSLLFRYTVAAGNADPDGIAIGSFAVNGGTIRDVAGNDAVLTLNNVGSTSGVLVDAGAPSVMALTAVTPSGTYAAGSAIDIRVTFSKAVNVAGVPRLALETGTTDRFAEYVGGAGTDTIVFRYDVQPGDAAADLDTVGTSAFDLNGGTIRDTSGNDAALALPAPGAPGSLGANAAVVVDAVAPVLSSATVNGSALVLSFGEALDTASALPGAFTVMANGMPVSVGAVSTSGSAATLTLASAVAPGAAVTVAYADPTPGDDANAVQDVAGNDFASQAATNVTNTTAPPPSTPSPTPPTPSPSGPTPFPDRLMGTAASETTDGLDGDDTIVGGSGNDTLLGGAGSDQIMATPILRQIAYVYGGTGPNNPDDGADLLTISGRGAASVWGNGGDDVVSYAADGAATIYAGVGADTVEVANDAANIMIGGSGAGDVLTVRGDGANTVFGGSSNVDPLDGADRILVVGNGANALFGNGGADRIEIRGSGNNLVHAGFGADEVVINGSGSNTVYGGTGAGDVVTIRGDGNNVVYGGSFNGDAADGADLIRIEGNGANVVYANGGDDLVVIAGSGRNTVFGGFGNDTIVGGSGGNRIVGGPGANVMSGGNGADRFVVNAGGVDFITDFNLLEGDRIETGGQAYTVSQTAEGYAGISFGNGSYIVLQGVAADAVTGDFFA</sequence>
<evidence type="ECO:0000313" key="5">
    <source>
        <dbReference type="Proteomes" id="UP000531216"/>
    </source>
</evidence>
<dbReference type="PRINTS" id="PR00313">
    <property type="entry name" value="CABNDNGRPT"/>
</dbReference>
<dbReference type="RefSeq" id="WP_139224641.1">
    <property type="nucleotide sequence ID" value="NZ_FOOA01000012.1"/>
</dbReference>
<dbReference type="Gene3D" id="2.160.20.160">
    <property type="match status" value="1"/>
</dbReference>
<feature type="domain" description="Bacterial Ig-like" evidence="3">
    <location>
        <begin position="249"/>
        <end position="345"/>
    </location>
</feature>
<dbReference type="InterPro" id="IPR001343">
    <property type="entry name" value="Hemolysn_Ca-bd"/>
</dbReference>
<dbReference type="Proteomes" id="UP000531216">
    <property type="component" value="Unassembled WGS sequence"/>
</dbReference>
<dbReference type="EMBL" id="JACIDO010000008">
    <property type="protein sequence ID" value="MBB3937335.1"/>
    <property type="molecule type" value="Genomic_DNA"/>
</dbReference>
<gene>
    <name evidence="4" type="ORF">GGR05_003501</name>
</gene>
<dbReference type="SUPFAM" id="SSF51120">
    <property type="entry name" value="beta-Roll"/>
    <property type="match status" value="2"/>
</dbReference>
<evidence type="ECO:0000259" key="3">
    <source>
        <dbReference type="Pfam" id="PF19077"/>
    </source>
</evidence>
<evidence type="ECO:0000256" key="2">
    <source>
        <dbReference type="SAM" id="MobiDB-lite"/>
    </source>
</evidence>
<feature type="region of interest" description="Disordered" evidence="2">
    <location>
        <begin position="688"/>
        <end position="735"/>
    </location>
</feature>
<evidence type="ECO:0000256" key="1">
    <source>
        <dbReference type="ARBA" id="ARBA00022729"/>
    </source>
</evidence>
<dbReference type="GO" id="GO:0005509">
    <property type="term" value="F:calcium ion binding"/>
    <property type="evidence" value="ECO:0007669"/>
    <property type="project" value="InterPro"/>
</dbReference>
<dbReference type="InterPro" id="IPR028059">
    <property type="entry name" value="SWM_rpt"/>
</dbReference>
<reference evidence="4 5" key="1">
    <citation type="submission" date="2020-08" db="EMBL/GenBank/DDBJ databases">
        <title>Genomic Encyclopedia of Type Strains, Phase IV (KMG-IV): sequencing the most valuable type-strain genomes for metagenomic binning, comparative biology and taxonomic classification.</title>
        <authorList>
            <person name="Goeker M."/>
        </authorList>
    </citation>
    <scope>NUCLEOTIDE SEQUENCE [LARGE SCALE GENOMIC DNA]</scope>
    <source>
        <strain evidence="4 5">DSM 25024</strain>
    </source>
</reference>
<dbReference type="Gene3D" id="2.150.10.10">
    <property type="entry name" value="Serralysin-like metalloprotease, C-terminal"/>
    <property type="match status" value="1"/>
</dbReference>
<dbReference type="InterPro" id="IPR013783">
    <property type="entry name" value="Ig-like_fold"/>
</dbReference>
<dbReference type="AlphaFoldDB" id="A0A7W6FVY7"/>
<proteinExistence type="predicted"/>
<organism evidence="4 5">
    <name type="scientific">Aureimonas phyllosphaerae</name>
    <dbReference type="NCBI Taxonomy" id="1166078"/>
    <lineage>
        <taxon>Bacteria</taxon>
        <taxon>Pseudomonadati</taxon>
        <taxon>Pseudomonadota</taxon>
        <taxon>Alphaproteobacteria</taxon>
        <taxon>Hyphomicrobiales</taxon>
        <taxon>Aurantimonadaceae</taxon>
        <taxon>Aureimonas</taxon>
    </lineage>
</organism>
<dbReference type="InterPro" id="IPR014755">
    <property type="entry name" value="Cu-Rt/internalin_Ig-like"/>
</dbReference>
<dbReference type="OrthoDB" id="9342475at2"/>
<dbReference type="Gene3D" id="2.60.40.1220">
    <property type="match status" value="1"/>
</dbReference>
<dbReference type="InterPro" id="IPR044016">
    <property type="entry name" value="Big_13"/>
</dbReference>
<dbReference type="InterPro" id="IPR018511">
    <property type="entry name" value="Hemolysin-typ_Ca-bd_CS"/>
</dbReference>
<dbReference type="Pfam" id="PF13753">
    <property type="entry name" value="SWM_repeat"/>
    <property type="match status" value="1"/>
</dbReference>
<dbReference type="Gene3D" id="2.60.40.10">
    <property type="entry name" value="Immunoglobulins"/>
    <property type="match status" value="2"/>
</dbReference>
<evidence type="ECO:0000313" key="4">
    <source>
        <dbReference type="EMBL" id="MBB3937335.1"/>
    </source>
</evidence>
<name>A0A7W6FVY7_9HYPH</name>
<dbReference type="Pfam" id="PF00353">
    <property type="entry name" value="HemolysinCabind"/>
    <property type="match status" value="4"/>
</dbReference>
<keyword evidence="5" id="KW-1185">Reference proteome</keyword>
<feature type="compositionally biased region" description="Pro residues" evidence="2">
    <location>
        <begin position="694"/>
        <end position="715"/>
    </location>
</feature>